<proteinExistence type="predicted"/>
<dbReference type="RefSeq" id="WP_005159200.1">
    <property type="nucleotide sequence ID" value="NC_017564.1"/>
</dbReference>
<dbReference type="EMBL" id="FR729477">
    <property type="protein sequence ID" value="CBY27972.1"/>
    <property type="molecule type" value="Genomic_DNA"/>
</dbReference>
<feature type="transmembrane region" description="Helical" evidence="1">
    <location>
        <begin position="46"/>
        <end position="67"/>
    </location>
</feature>
<evidence type="ECO:0000313" key="3">
    <source>
        <dbReference type="Proteomes" id="UP000008084"/>
    </source>
</evidence>
<evidence type="ECO:0000313" key="2">
    <source>
        <dbReference type="EMBL" id="CBY27972.1"/>
    </source>
</evidence>
<evidence type="ECO:0008006" key="4">
    <source>
        <dbReference type="Google" id="ProtNLM"/>
    </source>
</evidence>
<organism evidence="2 3">
    <name type="scientific">Yersinia enterocolitica subsp. palearctica serotype O:3 (strain DSM 13030 / CIP 106945 / Y11)</name>
    <dbReference type="NCBI Taxonomy" id="930944"/>
    <lineage>
        <taxon>Bacteria</taxon>
        <taxon>Pseudomonadati</taxon>
        <taxon>Pseudomonadota</taxon>
        <taxon>Gammaproteobacteria</taxon>
        <taxon>Enterobacterales</taxon>
        <taxon>Yersiniaceae</taxon>
        <taxon>Yersinia</taxon>
    </lineage>
</organism>
<feature type="transmembrane region" description="Helical" evidence="1">
    <location>
        <begin position="7"/>
        <end position="26"/>
    </location>
</feature>
<keyword evidence="1" id="KW-0472">Membrane</keyword>
<keyword evidence="1" id="KW-0812">Transmembrane</keyword>
<gene>
    <name evidence="2" type="ordered locus">Y11_02091</name>
</gene>
<evidence type="ECO:0000256" key="1">
    <source>
        <dbReference type="SAM" id="Phobius"/>
    </source>
</evidence>
<name>A0A0H3NS64_YERE1</name>
<feature type="transmembrane region" description="Helical" evidence="1">
    <location>
        <begin position="183"/>
        <end position="203"/>
    </location>
</feature>
<dbReference type="PATRIC" id="fig|930944.6.peg.210"/>
<keyword evidence="1" id="KW-1133">Transmembrane helix</keyword>
<dbReference type="InterPro" id="IPR025333">
    <property type="entry name" value="DUF4239"/>
</dbReference>
<dbReference type="Proteomes" id="UP000008084">
    <property type="component" value="Chromosome"/>
</dbReference>
<reference evidence="2 3" key="1">
    <citation type="journal article" date="2011" name="J. Bacteriol.">
        <title>Complete genome sequence of Yersinia enterocolitica subsp. palearctica serogroup O:3.</title>
        <authorList>
            <person name="Batzilla J."/>
            <person name="Hoper D."/>
            <person name="Antonenka U."/>
            <person name="Heesemann J."/>
            <person name="Rakin A."/>
        </authorList>
    </citation>
    <scope>NUCLEOTIDE SEQUENCE [LARGE SCALE GENOMIC DNA]</scope>
    <source>
        <strain evidence="3">DSM 13030 / CIP 106945 / Y11</strain>
    </source>
</reference>
<feature type="transmembrane region" description="Helical" evidence="1">
    <location>
        <begin position="209"/>
        <end position="228"/>
    </location>
</feature>
<protein>
    <recommendedName>
        <fullName evidence="4">DUF4239 domain-containing protein</fullName>
    </recommendedName>
</protein>
<dbReference type="HOGENOM" id="CLU_086345_1_0_6"/>
<sequence>MIDITDYPIVLFLLSCALLYGSAYVGQAFFRRGRDLDDNIRENFTVIQGATLTLLGLIIGFSFSMAISRYDLRKNYEEAEANAIGTEYLRVDYLPAASGVTTKALLIHYLDQRILFYTTRNENHLAEINDRTNQLENALWAELLGPVNQRPDPVMALVVSGMNDVLNSAGYTQAAWWNRIPHAAWLLMLIIAICSCTLVGYGSKQGKKGKVMTLILPLVISFSFMLIADIDSPRGGIIRVKPQNLHSLEGSLVPLPSEPSHPQSR</sequence>
<dbReference type="AlphaFoldDB" id="A0A0H3NS64"/>
<dbReference type="KEGG" id="yey:Y11_02091"/>
<accession>A0A0H3NS64</accession>
<dbReference type="GeneID" id="31408392"/>
<dbReference type="Pfam" id="PF14023">
    <property type="entry name" value="Bestrophin-like"/>
    <property type="match status" value="1"/>
</dbReference>